<dbReference type="AlphaFoldDB" id="A0A974NDQ0"/>
<dbReference type="NCBIfam" id="TIGR03317">
    <property type="entry name" value="ygfZ_signature"/>
    <property type="match status" value="1"/>
</dbReference>
<dbReference type="PANTHER" id="PTHR22602">
    <property type="entry name" value="TRANSFERASE CAF17, MITOCHONDRIAL-RELATED"/>
    <property type="match status" value="1"/>
</dbReference>
<accession>A0A974NDQ0</accession>
<dbReference type="InterPro" id="IPR017703">
    <property type="entry name" value="YgfZ/GCV_T_CS"/>
</dbReference>
<dbReference type="RefSeq" id="WP_201090858.1">
    <property type="nucleotide sequence ID" value="NZ_CP067393.1"/>
</dbReference>
<dbReference type="PIRSF" id="PIRSF006487">
    <property type="entry name" value="GcvT"/>
    <property type="match status" value="1"/>
</dbReference>
<dbReference type="InterPro" id="IPR029043">
    <property type="entry name" value="GcvT/YgfZ_C"/>
</dbReference>
<dbReference type="SUPFAM" id="SSF101790">
    <property type="entry name" value="Aminomethyltransferase beta-barrel domain"/>
    <property type="match status" value="1"/>
</dbReference>
<keyword evidence="3" id="KW-1185">Reference proteome</keyword>
<dbReference type="KEGG" id="eaz:JHT90_10860"/>
<feature type="binding site" evidence="1">
    <location>
        <position position="147"/>
    </location>
    <ligand>
        <name>substrate</name>
    </ligand>
</feature>
<dbReference type="Gene3D" id="2.40.30.160">
    <property type="match status" value="1"/>
</dbReference>
<evidence type="ECO:0000256" key="1">
    <source>
        <dbReference type="PIRSR" id="PIRSR006487-1"/>
    </source>
</evidence>
<dbReference type="SUPFAM" id="SSF103025">
    <property type="entry name" value="Folate-binding domain"/>
    <property type="match status" value="1"/>
</dbReference>
<protein>
    <submittedName>
        <fullName evidence="2">Folate-binding protein YgfZ</fullName>
    </submittedName>
</protein>
<dbReference type="Gene3D" id="3.30.70.1400">
    <property type="entry name" value="Aminomethyltransferase beta-barrel domains"/>
    <property type="match status" value="1"/>
</dbReference>
<reference evidence="2 3" key="1">
    <citation type="submission" date="2021-01" db="EMBL/GenBank/DDBJ databases">
        <title>Entomomonas sp. F2A isolated from a house cricket (Acheta domesticus).</title>
        <authorList>
            <person name="Spergser J."/>
            <person name="Busse H.-J."/>
        </authorList>
    </citation>
    <scope>NUCLEOTIDE SEQUENCE [LARGE SCALE GENOMIC DNA]</scope>
    <source>
        <strain evidence="2 3">F2A</strain>
    </source>
</reference>
<gene>
    <name evidence="2" type="ORF">JHT90_10860</name>
</gene>
<evidence type="ECO:0000313" key="3">
    <source>
        <dbReference type="Proteomes" id="UP000595278"/>
    </source>
</evidence>
<evidence type="ECO:0000313" key="2">
    <source>
        <dbReference type="EMBL" id="QQP84896.1"/>
    </source>
</evidence>
<organism evidence="2 3">
    <name type="scientific">Entomomonas asaccharolytica</name>
    <dbReference type="NCBI Taxonomy" id="2785331"/>
    <lineage>
        <taxon>Bacteria</taxon>
        <taxon>Pseudomonadati</taxon>
        <taxon>Pseudomonadota</taxon>
        <taxon>Gammaproteobacteria</taxon>
        <taxon>Pseudomonadales</taxon>
        <taxon>Pseudomonadaceae</taxon>
        <taxon>Entomomonas</taxon>
    </lineage>
</organism>
<dbReference type="EMBL" id="CP067393">
    <property type="protein sequence ID" value="QQP84896.1"/>
    <property type="molecule type" value="Genomic_DNA"/>
</dbReference>
<proteinExistence type="predicted"/>
<dbReference type="Proteomes" id="UP000595278">
    <property type="component" value="Chromosome"/>
</dbReference>
<sequence length="315" mass="35907">MTTPFFCLLNHESIIAIQGIDSKKFLQGQITCNLNYLSTEQSSLGASCTPKGRMVSSFRLIEQSTNNYLLSLDKNLFEKQLADFKKYAVFSKVTLEKADQQWLRFGLQATPEQLSFLELAIPQQANQVVQHPSQQYFLINISEQRYELWVTPAQRATIKPLLTQQLTEKPLNDWLLGQIRAGIGQVFIENSEEFVPQMINLQSVGGVSFKKGCYLGQEIVARMQYLGKLKRHLYRFALDQQDLPSIGTDLFSTVHQTSVGRVVLAAHTEDQKIELLAVTQDEAITNELWLQDNQTNLLKLLSIPYQVNPEEEIKH</sequence>
<dbReference type="PANTHER" id="PTHR22602:SF0">
    <property type="entry name" value="TRANSFERASE CAF17, MITOCHONDRIAL-RELATED"/>
    <property type="match status" value="1"/>
</dbReference>
<dbReference type="GO" id="GO:0016226">
    <property type="term" value="P:iron-sulfur cluster assembly"/>
    <property type="evidence" value="ECO:0007669"/>
    <property type="project" value="TreeGrafter"/>
</dbReference>
<dbReference type="InterPro" id="IPR045179">
    <property type="entry name" value="YgfZ/GcvT"/>
</dbReference>
<dbReference type="Gene3D" id="3.30.70.1630">
    <property type="match status" value="1"/>
</dbReference>
<name>A0A974NDQ0_9GAMM</name>